<dbReference type="PROSITE" id="PS51061">
    <property type="entry name" value="R3H"/>
    <property type="match status" value="1"/>
</dbReference>
<feature type="domain" description="R3H" evidence="11">
    <location>
        <begin position="568"/>
        <end position="630"/>
    </location>
</feature>
<evidence type="ECO:0000256" key="5">
    <source>
        <dbReference type="ARBA" id="ARBA00022490"/>
    </source>
</evidence>
<feature type="region of interest" description="Disordered" evidence="9">
    <location>
        <begin position="142"/>
        <end position="167"/>
    </location>
</feature>
<evidence type="ECO:0000259" key="10">
    <source>
        <dbReference type="PROSITE" id="PS50174"/>
    </source>
</evidence>
<evidence type="ECO:0000256" key="2">
    <source>
        <dbReference type="ARBA" id="ARBA00004496"/>
    </source>
</evidence>
<dbReference type="GO" id="GO:0008380">
    <property type="term" value="P:RNA splicing"/>
    <property type="evidence" value="ECO:0007669"/>
    <property type="project" value="UniProtKB-KW"/>
</dbReference>
<evidence type="ECO:0000313" key="12">
    <source>
        <dbReference type="EMBL" id="RKF71442.1"/>
    </source>
</evidence>
<dbReference type="Pfam" id="PF01424">
    <property type="entry name" value="R3H"/>
    <property type="match status" value="1"/>
</dbReference>
<feature type="compositionally biased region" description="Basic residues" evidence="9">
    <location>
        <begin position="1"/>
        <end position="12"/>
    </location>
</feature>
<keyword evidence="8" id="KW-0539">Nucleus</keyword>
<dbReference type="EMBL" id="MCBR01010006">
    <property type="protein sequence ID" value="RKF71442.1"/>
    <property type="molecule type" value="Genomic_DNA"/>
</dbReference>
<evidence type="ECO:0000256" key="6">
    <source>
        <dbReference type="ARBA" id="ARBA00022664"/>
    </source>
</evidence>
<dbReference type="OrthoDB" id="21470at2759"/>
<keyword evidence="7" id="KW-0508">mRNA splicing</keyword>
<dbReference type="InterPro" id="IPR034082">
    <property type="entry name" value="R3H_G-patch"/>
</dbReference>
<dbReference type="SMART" id="SM00393">
    <property type="entry name" value="R3H"/>
    <property type="match status" value="1"/>
</dbReference>
<dbReference type="GO" id="GO:0003676">
    <property type="term" value="F:nucleic acid binding"/>
    <property type="evidence" value="ECO:0007669"/>
    <property type="project" value="UniProtKB-UniRule"/>
</dbReference>
<evidence type="ECO:0000256" key="1">
    <source>
        <dbReference type="ARBA" id="ARBA00004123"/>
    </source>
</evidence>
<evidence type="ECO:0000256" key="8">
    <source>
        <dbReference type="ARBA" id="ARBA00023242"/>
    </source>
</evidence>
<keyword evidence="5" id="KW-0963">Cytoplasm</keyword>
<dbReference type="GO" id="GO:0006397">
    <property type="term" value="P:mRNA processing"/>
    <property type="evidence" value="ECO:0007669"/>
    <property type="project" value="UniProtKB-KW"/>
</dbReference>
<dbReference type="InterPro" id="IPR000467">
    <property type="entry name" value="G_patch_dom"/>
</dbReference>
<feature type="region of interest" description="Disordered" evidence="9">
    <location>
        <begin position="1"/>
        <end position="21"/>
    </location>
</feature>
<dbReference type="InterPro" id="IPR001374">
    <property type="entry name" value="R3H_dom"/>
</dbReference>
<proteinExistence type="inferred from homology"/>
<dbReference type="SMART" id="SM00443">
    <property type="entry name" value="G_patch"/>
    <property type="match status" value="1"/>
</dbReference>
<accession>A0A420IA46</accession>
<dbReference type="CDD" id="cd02646">
    <property type="entry name" value="R3H_G-patch"/>
    <property type="match status" value="1"/>
</dbReference>
<dbReference type="PANTHER" id="PTHR14195">
    <property type="entry name" value="G PATCH DOMAIN CONTAINING PROTEIN 2"/>
    <property type="match status" value="1"/>
</dbReference>
<sequence length="738" mass="82033">MVRNKHVARRTSNKSSSYGKGRSYSSFCPFDGTSSQASRQFKNVNLHEEDLGDNNKQSYSNLSNRLRHSRINFVSAGNLETDFPKDEASTSNDTRSRSVVLPLTEKNKTSQNSAPKLDKGARNEASFEKAGSDGFIIDLHGSAPIETGLSPPTIRPRSPASSDSSEEIILFKGRKPVVDDLTGRRINFGCDNTDDTIDVASKNVPELNLEKSNDTNLDVPDQNTLSESIKSNLNESKSSQLINIAQSSLTENSKKQLEDELISDYLANIESEDTNALLSFTRRDLGGSVVSYYSSLEIESLKDSLNETLDEKLTTDFQDVHVHEDASFSHNSGDLIQNEVKNKIGSGTTDTATNKSETSSTSGILGLNMYDTLVDLTEYYDDEITKSDCGSFSDLDYGNFSVSDFSPENTKMKRDSNLEKVFARYEELEMGSESTSRLNNLEAISYSKKGSGTKLQKNNKKRDKKSNKKIMKEKKKSMSGGGKNLYAYDDIFDVMGFDSPRNNRGKDRKTNLSSAKQRLNFEDYIEMQLQKDLLKKSKRRKAREKSRSLGLLGSKNGNSRVFITYNDGISISDLKREFKTFLQSDRDSLVLPPMAKIERKIVHEIANKFKLKSNSRGNGTKRFATLYRTSHTIQYTDDIFKSLEARLVRRFFPGISPRVKSAPSKRKPRSSGESKIVVSYQEGDIVGGSAPEISADNIGRAMLEKMGWSTGTALGALNNKGILQPVLHVVKISKAGLG</sequence>
<dbReference type="InterPro" id="IPR036867">
    <property type="entry name" value="R3H_dom_sf"/>
</dbReference>
<feature type="domain" description="G-patch" evidence="10">
    <location>
        <begin position="695"/>
        <end position="738"/>
    </location>
</feature>
<comment type="subcellular location">
    <subcellularLocation>
        <location evidence="2">Cytoplasm</location>
    </subcellularLocation>
    <subcellularLocation>
        <location evidence="1">Nucleus</location>
    </subcellularLocation>
</comment>
<dbReference type="Proteomes" id="UP000285405">
    <property type="component" value="Unassembled WGS sequence"/>
</dbReference>
<dbReference type="InterPro" id="IPR051189">
    <property type="entry name" value="Splicing_assoc_domain"/>
</dbReference>
<feature type="region of interest" description="Disordered" evidence="9">
    <location>
        <begin position="449"/>
        <end position="481"/>
    </location>
</feature>
<dbReference type="Pfam" id="PF01585">
    <property type="entry name" value="G-patch"/>
    <property type="match status" value="1"/>
</dbReference>
<gene>
    <name evidence="12" type="ORF">GcC1_100017</name>
</gene>
<evidence type="ECO:0000313" key="13">
    <source>
        <dbReference type="Proteomes" id="UP000285405"/>
    </source>
</evidence>
<feature type="region of interest" description="Disordered" evidence="9">
    <location>
        <begin position="80"/>
        <end position="125"/>
    </location>
</feature>
<name>A0A420IA46_9PEZI</name>
<dbReference type="SUPFAM" id="SSF82708">
    <property type="entry name" value="R3H domain"/>
    <property type="match status" value="1"/>
</dbReference>
<reference evidence="12 13" key="1">
    <citation type="journal article" date="2018" name="BMC Genomics">
        <title>Comparative genome analyses reveal sequence features reflecting distinct modes of host-adaptation between dicot and monocot powdery mildew.</title>
        <authorList>
            <person name="Wu Y."/>
            <person name="Ma X."/>
            <person name="Pan Z."/>
            <person name="Kale S.D."/>
            <person name="Song Y."/>
            <person name="King H."/>
            <person name="Zhang Q."/>
            <person name="Presley C."/>
            <person name="Deng X."/>
            <person name="Wei C.I."/>
            <person name="Xiao S."/>
        </authorList>
    </citation>
    <scope>NUCLEOTIDE SEQUENCE [LARGE SCALE GENOMIC DNA]</scope>
    <source>
        <strain evidence="12">UCSC1</strain>
    </source>
</reference>
<organism evidence="12 13">
    <name type="scientific">Golovinomyces cichoracearum</name>
    <dbReference type="NCBI Taxonomy" id="62708"/>
    <lineage>
        <taxon>Eukaryota</taxon>
        <taxon>Fungi</taxon>
        <taxon>Dikarya</taxon>
        <taxon>Ascomycota</taxon>
        <taxon>Pezizomycotina</taxon>
        <taxon>Leotiomycetes</taxon>
        <taxon>Erysiphales</taxon>
        <taxon>Erysiphaceae</taxon>
        <taxon>Golovinomyces</taxon>
    </lineage>
</organism>
<evidence type="ECO:0000256" key="3">
    <source>
        <dbReference type="ARBA" id="ARBA00010306"/>
    </source>
</evidence>
<dbReference type="PROSITE" id="PS50174">
    <property type="entry name" value="G_PATCH"/>
    <property type="match status" value="1"/>
</dbReference>
<evidence type="ECO:0000259" key="11">
    <source>
        <dbReference type="PROSITE" id="PS51061"/>
    </source>
</evidence>
<comment type="caution">
    <text evidence="12">The sequence shown here is derived from an EMBL/GenBank/DDBJ whole genome shotgun (WGS) entry which is preliminary data.</text>
</comment>
<evidence type="ECO:0000256" key="4">
    <source>
        <dbReference type="ARBA" id="ARBA00018964"/>
    </source>
</evidence>
<feature type="compositionally biased region" description="Basic residues" evidence="9">
    <location>
        <begin position="457"/>
        <end position="477"/>
    </location>
</feature>
<feature type="compositionally biased region" description="Basic and acidic residues" evidence="9">
    <location>
        <begin position="116"/>
        <end position="125"/>
    </location>
</feature>
<dbReference type="GO" id="GO:0005634">
    <property type="term" value="C:nucleus"/>
    <property type="evidence" value="ECO:0007669"/>
    <property type="project" value="UniProtKB-SubCell"/>
</dbReference>
<keyword evidence="6" id="KW-0507">mRNA processing</keyword>
<comment type="similarity">
    <text evidence="3">Belongs to the SQS1 family.</text>
</comment>
<dbReference type="GO" id="GO:0005737">
    <property type="term" value="C:cytoplasm"/>
    <property type="evidence" value="ECO:0007669"/>
    <property type="project" value="UniProtKB-SubCell"/>
</dbReference>
<evidence type="ECO:0000256" key="7">
    <source>
        <dbReference type="ARBA" id="ARBA00023187"/>
    </source>
</evidence>
<dbReference type="AlphaFoldDB" id="A0A420IA46"/>
<evidence type="ECO:0000256" key="9">
    <source>
        <dbReference type="SAM" id="MobiDB-lite"/>
    </source>
</evidence>
<protein>
    <recommendedName>
        <fullName evidence="4">Protein SQS1</fullName>
    </recommendedName>
</protein>
<dbReference type="Gene3D" id="3.30.1370.50">
    <property type="entry name" value="R3H-like domain"/>
    <property type="match status" value="1"/>
</dbReference>